<accession>A0A516GHR9</accession>
<evidence type="ECO:0000313" key="3">
    <source>
        <dbReference type="Proteomes" id="UP000315953"/>
    </source>
</evidence>
<dbReference type="KEGG" id="dpm:FNV33_02845"/>
<feature type="region of interest" description="Disordered" evidence="1">
    <location>
        <begin position="46"/>
        <end position="83"/>
    </location>
</feature>
<dbReference type="AlphaFoldDB" id="A0A516GHR9"/>
<dbReference type="EMBL" id="CP041626">
    <property type="protein sequence ID" value="QDO91036.1"/>
    <property type="molecule type" value="Genomic_DNA"/>
</dbReference>
<proteinExistence type="predicted"/>
<name>A0A516GHR9_9LACT</name>
<reference evidence="2 3" key="1">
    <citation type="submission" date="2019-07" db="EMBL/GenBank/DDBJ databases">
        <title>Genome assembly of a nasal isolate of Dolosigranulum pigrum from a chronic sinusitis patient.</title>
        <authorList>
            <person name="Baig S."/>
            <person name="Overballe-Petersen S."/>
            <person name="Kaspar U."/>
            <person name="Rendboe A."/>
            <person name="de Man T."/>
            <person name="Liu C."/>
            <person name="Price L.B."/>
            <person name="Stegger M."/>
            <person name="Becker K."/>
            <person name="Skytt Andersen P."/>
        </authorList>
    </citation>
    <scope>NUCLEOTIDE SEQUENCE [LARGE SCALE GENOMIC DNA]</scope>
    <source>
        <strain evidence="2 3">83VPs-KB5</strain>
    </source>
</reference>
<dbReference type="Proteomes" id="UP000315953">
    <property type="component" value="Chromosome"/>
</dbReference>
<evidence type="ECO:0000256" key="1">
    <source>
        <dbReference type="SAM" id="MobiDB-lite"/>
    </source>
</evidence>
<sequence length="83" mass="9620">MDDETAKSNKRYYCSIINITPEQQDQLSQAIDKATNNKEIAQILQQSRSTSGRELQTRCESRNNSKQLMTPSKLKKWQSRKVT</sequence>
<organism evidence="2 3">
    <name type="scientific">Dolosigranulum pigrum</name>
    <dbReference type="NCBI Taxonomy" id="29394"/>
    <lineage>
        <taxon>Bacteria</taxon>
        <taxon>Bacillati</taxon>
        <taxon>Bacillota</taxon>
        <taxon>Bacilli</taxon>
        <taxon>Lactobacillales</taxon>
        <taxon>Carnobacteriaceae</taxon>
        <taxon>Dolosigranulum</taxon>
    </lineage>
</organism>
<evidence type="ECO:0000313" key="2">
    <source>
        <dbReference type="EMBL" id="QDO91036.1"/>
    </source>
</evidence>
<feature type="compositionally biased region" description="Basic residues" evidence="1">
    <location>
        <begin position="73"/>
        <end position="83"/>
    </location>
</feature>
<protein>
    <submittedName>
        <fullName evidence="2">Uncharacterized protein</fullName>
    </submittedName>
</protein>
<gene>
    <name evidence="2" type="ORF">FNV33_02845</name>
</gene>